<dbReference type="Pfam" id="PF00571">
    <property type="entry name" value="CBS"/>
    <property type="match status" value="2"/>
</dbReference>
<organism evidence="4 5">
    <name type="scientific">Pelotomaculum thermopropionicum (strain DSM 13744 / JCM 10971 / SI)</name>
    <dbReference type="NCBI Taxonomy" id="370438"/>
    <lineage>
        <taxon>Bacteria</taxon>
        <taxon>Bacillati</taxon>
        <taxon>Bacillota</taxon>
        <taxon>Clostridia</taxon>
        <taxon>Eubacteriales</taxon>
        <taxon>Desulfotomaculaceae</taxon>
        <taxon>Pelotomaculum</taxon>
    </lineage>
</organism>
<keyword evidence="1 2" id="KW-0129">CBS domain</keyword>
<dbReference type="SUPFAM" id="SSF54631">
    <property type="entry name" value="CBS-domain pair"/>
    <property type="match status" value="1"/>
</dbReference>
<evidence type="ECO:0000256" key="2">
    <source>
        <dbReference type="PROSITE-ProRule" id="PRU00703"/>
    </source>
</evidence>
<dbReference type="CDD" id="cd04586">
    <property type="entry name" value="CBS_pair_BON_assoc"/>
    <property type="match status" value="1"/>
</dbReference>
<dbReference type="STRING" id="370438.PTH_2524"/>
<feature type="domain" description="CBS" evidence="3">
    <location>
        <begin position="7"/>
        <end position="63"/>
    </location>
</feature>
<dbReference type="KEGG" id="pth:PTH_2524"/>
<reference evidence="5" key="1">
    <citation type="journal article" date="2008" name="Genome Res.">
        <title>The genome of Pelotomaculum thermopropionicum reveals niche-associated evolution in anaerobic microbiota.</title>
        <authorList>
            <person name="Kosaka T."/>
            <person name="Kato S."/>
            <person name="Shimoyama T."/>
            <person name="Ishii S."/>
            <person name="Abe T."/>
            <person name="Watanabe K."/>
        </authorList>
    </citation>
    <scope>NUCLEOTIDE SEQUENCE [LARGE SCALE GENOMIC DNA]</scope>
    <source>
        <strain evidence="5">DSM 13744 / JCM 10971 / SI</strain>
    </source>
</reference>
<proteinExistence type="predicted"/>
<dbReference type="InterPro" id="IPR046342">
    <property type="entry name" value="CBS_dom_sf"/>
</dbReference>
<dbReference type="InterPro" id="IPR000644">
    <property type="entry name" value="CBS_dom"/>
</dbReference>
<accession>A5CZ65</accession>
<dbReference type="PROSITE" id="PS51371">
    <property type="entry name" value="CBS"/>
    <property type="match status" value="2"/>
</dbReference>
<dbReference type="InterPro" id="IPR051257">
    <property type="entry name" value="Diverse_CBS-Domain"/>
</dbReference>
<name>A5CZ65_PELTS</name>
<dbReference type="AlphaFoldDB" id="A5CZ65"/>
<keyword evidence="5" id="KW-1185">Reference proteome</keyword>
<evidence type="ECO:0000256" key="1">
    <source>
        <dbReference type="ARBA" id="ARBA00023122"/>
    </source>
</evidence>
<evidence type="ECO:0000259" key="3">
    <source>
        <dbReference type="PROSITE" id="PS51371"/>
    </source>
</evidence>
<dbReference type="PANTHER" id="PTHR43080">
    <property type="entry name" value="CBS DOMAIN-CONTAINING PROTEIN CBSX3, MITOCHONDRIAL"/>
    <property type="match status" value="1"/>
</dbReference>
<protein>
    <submittedName>
        <fullName evidence="4">FOG: CBS domain</fullName>
    </submittedName>
</protein>
<dbReference type="EMBL" id="AP009389">
    <property type="protein sequence ID" value="BAF60705.1"/>
    <property type="molecule type" value="Genomic_DNA"/>
</dbReference>
<evidence type="ECO:0000313" key="4">
    <source>
        <dbReference type="EMBL" id="BAF60705.1"/>
    </source>
</evidence>
<dbReference type="SMART" id="SM00116">
    <property type="entry name" value="CBS"/>
    <property type="match status" value="2"/>
</dbReference>
<dbReference type="eggNOG" id="COG2524">
    <property type="taxonomic scope" value="Bacteria"/>
</dbReference>
<dbReference type="Proteomes" id="UP000006556">
    <property type="component" value="Chromosome"/>
</dbReference>
<dbReference type="HOGENOM" id="CLU_040681_9_0_9"/>
<evidence type="ECO:0000313" key="5">
    <source>
        <dbReference type="Proteomes" id="UP000006556"/>
    </source>
</evidence>
<sequence>MTVKDLMTKDVYTIKDTDKVIDLLRLFERKKITGAPVVDNCNRLVGIITVGDILGRIYKPVPLFDIMYYVAVLDTDAIVNGEIYDVLGKLVSELMTRKVITVSEDTEFADVAKIMSRHRFKKLPVVDSSNKLIGVISRGEIVRYFISKYLDKNTKATTE</sequence>
<gene>
    <name evidence="4" type="ordered locus">PTH_2524</name>
</gene>
<feature type="domain" description="CBS" evidence="3">
    <location>
        <begin position="95"/>
        <end position="152"/>
    </location>
</feature>
<dbReference type="Gene3D" id="3.10.580.10">
    <property type="entry name" value="CBS-domain"/>
    <property type="match status" value="1"/>
</dbReference>
<dbReference type="PANTHER" id="PTHR43080:SF2">
    <property type="entry name" value="CBS DOMAIN-CONTAINING PROTEIN"/>
    <property type="match status" value="1"/>
</dbReference>